<dbReference type="AlphaFoldDB" id="A0A0E3JW18"/>
<dbReference type="Proteomes" id="UP000033057">
    <property type="component" value="Chromosome"/>
</dbReference>
<dbReference type="GeneID" id="44128219"/>
<evidence type="ECO:0000313" key="19">
    <source>
        <dbReference type="Proteomes" id="UP000273194"/>
    </source>
</evidence>
<dbReference type="RefSeq" id="WP_009992880.1">
    <property type="nucleotide sequence ID" value="NZ_CP011055.2"/>
</dbReference>
<dbReference type="Proteomes" id="UP000273443">
    <property type="component" value="Chromosome"/>
</dbReference>
<name>A0A0E3JW18_SACSO</name>
<protein>
    <submittedName>
        <fullName evidence="2">Uncharacterized protein</fullName>
    </submittedName>
</protein>
<gene>
    <name evidence="11" type="ORF">HFC64_07795</name>
    <name evidence="12" type="ORF">SSOP1_2616</name>
    <name evidence="3" type="ORF">SULA_0294</name>
    <name evidence="1" type="ORF">SULB_0296</name>
    <name evidence="2" type="ORF">SULC_0294</name>
    <name evidence="4" type="ORF">SULG_01500</name>
    <name evidence="5" type="ORF">SULH_01500</name>
    <name evidence="6" type="ORF">SULI_01500</name>
    <name evidence="7" type="ORF">SULM_01500</name>
    <name evidence="8" type="ORF">SULN_01500</name>
    <name evidence="9" type="ORF">SULO_01510</name>
    <name evidence="10" type="ORF">SULZ_01520</name>
</gene>
<evidence type="ECO:0000313" key="18">
    <source>
        <dbReference type="Proteomes" id="UP000269431"/>
    </source>
</evidence>
<reference evidence="11 24" key="6">
    <citation type="journal article" date="2020" name="Nat. Commun.">
        <title>The structures of two archaeal type IV pili illuminate evolutionary relationships.</title>
        <authorList>
            <person name="Wang F."/>
            <person name="Baquero D.P."/>
            <person name="Su Z."/>
            <person name="Beltran L.C."/>
            <person name="Prangishvili D."/>
            <person name="Krupovic M."/>
            <person name="Egelman E.H."/>
        </authorList>
    </citation>
    <scope>NUCLEOTIDE SEQUENCE [LARGE SCALE GENOMIC DNA]</scope>
    <source>
        <strain evidence="11 24">POZ149</strain>
    </source>
</reference>
<evidence type="ECO:0000313" key="16">
    <source>
        <dbReference type="Proteomes" id="UP000076770"/>
    </source>
</evidence>
<dbReference type="Proteomes" id="UP000269431">
    <property type="component" value="Chromosome"/>
</dbReference>
<evidence type="ECO:0000313" key="4">
    <source>
        <dbReference type="EMBL" id="AZF67236.1"/>
    </source>
</evidence>
<evidence type="ECO:0000313" key="3">
    <source>
        <dbReference type="EMBL" id="AKA78115.1"/>
    </source>
</evidence>
<evidence type="ECO:0000313" key="21">
    <source>
        <dbReference type="Proteomes" id="UP000275843"/>
    </source>
</evidence>
<organism evidence="2 13">
    <name type="scientific">Saccharolobus solfataricus</name>
    <name type="common">Sulfolobus solfataricus</name>
    <dbReference type="NCBI Taxonomy" id="2287"/>
    <lineage>
        <taxon>Archaea</taxon>
        <taxon>Thermoproteota</taxon>
        <taxon>Thermoprotei</taxon>
        <taxon>Sulfolobales</taxon>
        <taxon>Sulfolobaceae</taxon>
        <taxon>Saccharolobus</taxon>
    </lineage>
</organism>
<dbReference type="Proteomes" id="UP000267993">
    <property type="component" value="Chromosome"/>
</dbReference>
<dbReference type="OrthoDB" id="36319at2157"/>
<dbReference type="EMBL" id="CP011056">
    <property type="protein sequence ID" value="AKA75423.1"/>
    <property type="molecule type" value="Genomic_DNA"/>
</dbReference>
<dbReference type="EMBL" id="CP033241">
    <property type="protein sequence ID" value="AZF82919.1"/>
    <property type="molecule type" value="Genomic_DNA"/>
</dbReference>
<reference evidence="12" key="2">
    <citation type="submission" date="2016-04" db="EMBL/GenBank/DDBJ databases">
        <authorList>
            <person name="Evans L.H."/>
            <person name="Alamgir A."/>
            <person name="Owens N."/>
            <person name="Weber N.D."/>
            <person name="Virtaneva K."/>
            <person name="Barbian K."/>
            <person name="Babar A."/>
            <person name="Rosenke K."/>
        </authorList>
    </citation>
    <scope>NUCLEOTIDE SEQUENCE</scope>
    <source>
        <strain evidence="12">P1</strain>
    </source>
</reference>
<sequence>MIAWKGFGKRWGKCEECWLAYERGVQHENSLKCYKLGIPIDNLKIPLDQFLSITRDMPGKYALFRFPLNLLSKGVIILYFDTKIEMENFIENIRDYIKDEVSLREKKFYDIFGNVEWVGGMNWRRGCPEYDKKFGDWRVWRNATSKTNST</sequence>
<dbReference type="KEGG" id="ssoa:SULA_0294"/>
<dbReference type="Proteomes" id="UP000033085">
    <property type="component" value="Chromosome"/>
</dbReference>
<accession>A0A0E3JW18</accession>
<dbReference type="EMBL" id="CP050869">
    <property type="protein sequence ID" value="QPG49734.1"/>
    <property type="molecule type" value="Genomic_DNA"/>
</dbReference>
<dbReference type="EMBL" id="CP033240">
    <property type="protein sequence ID" value="AZF80311.1"/>
    <property type="molecule type" value="Genomic_DNA"/>
</dbReference>
<dbReference type="Proteomes" id="UP000594632">
    <property type="component" value="Chromosome"/>
</dbReference>
<evidence type="ECO:0000313" key="24">
    <source>
        <dbReference type="Proteomes" id="UP000594632"/>
    </source>
</evidence>
<dbReference type="EMBL" id="CP033239">
    <property type="protein sequence ID" value="AZF77703.1"/>
    <property type="molecule type" value="Genomic_DNA"/>
</dbReference>
<evidence type="ECO:0000313" key="6">
    <source>
        <dbReference type="EMBL" id="AZF72476.1"/>
    </source>
</evidence>
<dbReference type="Proteomes" id="UP000273194">
    <property type="component" value="Chromosome"/>
</dbReference>
<dbReference type="KEGG" id="ssof:SULC_0294"/>
<dbReference type="EMBL" id="CP033235">
    <property type="protein sequence ID" value="AZF67236.1"/>
    <property type="molecule type" value="Genomic_DNA"/>
</dbReference>
<reference evidence="16" key="3">
    <citation type="submission" date="2016-04" db="EMBL/GenBank/DDBJ databases">
        <authorList>
            <person name="Shah S.A."/>
            <person name="Garrett R.A."/>
        </authorList>
    </citation>
    <scope>NUCLEOTIDE SEQUENCE [LARGE SCALE GENOMIC DNA]</scope>
    <source>
        <strain evidence="16">ATCC 35091 / DSM 1616 / JCM 8930 / NBRC 15331 / P1</strain>
    </source>
</reference>
<dbReference type="Proteomes" id="UP000033106">
    <property type="component" value="Chromosome"/>
</dbReference>
<dbReference type="KEGG" id="ssol:SULB_0296"/>
<reference evidence="17 18" key="4">
    <citation type="journal article" date="2018" name="Proc. Natl. Acad. Sci. U.S.A.">
        <title>Nonmutational mechanism of inheritance in the Archaeon Sulfolobus solfataricus.</title>
        <authorList>
            <person name="Payne S."/>
            <person name="McCarthy S."/>
            <person name="Johnson T."/>
            <person name="North E."/>
            <person name="Blum P."/>
        </authorList>
    </citation>
    <scope>NUCLEOTIDE SEQUENCE [LARGE SCALE GENOMIC DNA]</scope>
    <source>
        <strain evidence="5 17">SARC-H</strain>
        <strain evidence="6 21">SARC-I</strain>
        <strain evidence="8 22">SARC-N</strain>
        <strain evidence="9 23">SARC-O</strain>
        <strain evidence="10 18">SUL120</strain>
        <strain evidence="4 19">SULG</strain>
        <strain evidence="7 20">SULM</strain>
    </source>
</reference>
<evidence type="ECO:0000313" key="13">
    <source>
        <dbReference type="Proteomes" id="UP000033057"/>
    </source>
</evidence>
<reference evidence="13 14" key="1">
    <citation type="journal article" date="2015" name="Genome Announc.">
        <title>Complete Genome Sequence of Sulfolobus solfataricus Strain 98/2 and Evolved Derivatives.</title>
        <authorList>
            <person name="McCarthy S."/>
            <person name="Gradnigo J."/>
            <person name="Johnson T."/>
            <person name="Payne S."/>
            <person name="Lipzen A."/>
            <person name="Martin J."/>
            <person name="Schackwitz W."/>
            <person name="Moriyama E."/>
            <person name="Blum P."/>
        </authorList>
    </citation>
    <scope>NUCLEOTIDE SEQUENCE [LARGE SCALE GENOMIC DNA]</scope>
    <source>
        <strain evidence="13">98/2 SULC</strain>
        <strain evidence="1">SARC-B</strain>
        <strain evidence="2">SARC-C</strain>
        <strain evidence="3 15">SULA</strain>
        <strain evidence="14">SULB</strain>
    </source>
</reference>
<evidence type="ECO:0000313" key="15">
    <source>
        <dbReference type="Proteomes" id="UP000033106"/>
    </source>
</evidence>
<evidence type="ECO:0000313" key="17">
    <source>
        <dbReference type="Proteomes" id="UP000267993"/>
    </source>
</evidence>
<dbReference type="Proteomes" id="UP000282269">
    <property type="component" value="Chromosome"/>
</dbReference>
<evidence type="ECO:0000313" key="8">
    <source>
        <dbReference type="EMBL" id="AZF77703.1"/>
    </source>
</evidence>
<evidence type="ECO:0000313" key="5">
    <source>
        <dbReference type="EMBL" id="AZF69856.1"/>
    </source>
</evidence>
<dbReference type="Proteomes" id="UP000076770">
    <property type="component" value="Chromosome i"/>
</dbReference>
<evidence type="ECO:0000313" key="9">
    <source>
        <dbReference type="EMBL" id="AZF80311.1"/>
    </source>
</evidence>
<dbReference type="Proteomes" id="UP000278715">
    <property type="component" value="Chromosome"/>
</dbReference>
<evidence type="ECO:0000313" key="1">
    <source>
        <dbReference type="EMBL" id="AKA72724.1"/>
    </source>
</evidence>
<reference evidence="2" key="5">
    <citation type="submission" date="2018-10" db="EMBL/GenBank/DDBJ databases">
        <authorList>
            <person name="McCarthy S."/>
            <person name="Gradnigo J."/>
            <person name="Johnson T."/>
            <person name="Payne S."/>
            <person name="Lipzen A."/>
            <person name="Schackwitz W."/>
            <person name="Martin J."/>
            <person name="Moriyama E."/>
            <person name="Blum P."/>
        </authorList>
    </citation>
    <scope>NUCLEOTIDE SEQUENCE</scope>
    <source>
        <strain evidence="1">SARC-B</strain>
        <strain evidence="2">SARC-C</strain>
        <strain evidence="3">SULA</strain>
    </source>
</reference>
<evidence type="ECO:0000313" key="7">
    <source>
        <dbReference type="EMBL" id="AZF75095.1"/>
    </source>
</evidence>
<dbReference type="EMBL" id="CP033236">
    <property type="protein sequence ID" value="AZF69856.1"/>
    <property type="molecule type" value="Genomic_DNA"/>
</dbReference>
<evidence type="ECO:0000313" key="10">
    <source>
        <dbReference type="EMBL" id="AZF82919.1"/>
    </source>
</evidence>
<dbReference type="Proteomes" id="UP000275843">
    <property type="component" value="Chromosome"/>
</dbReference>
<dbReference type="PATRIC" id="fig|2287.6.peg.303"/>
<evidence type="ECO:0000313" key="2">
    <source>
        <dbReference type="EMBL" id="AKA75423.1"/>
    </source>
</evidence>
<evidence type="ECO:0000313" key="23">
    <source>
        <dbReference type="Proteomes" id="UP000282269"/>
    </source>
</evidence>
<evidence type="ECO:0000313" key="12">
    <source>
        <dbReference type="EMBL" id="SAI86170.1"/>
    </source>
</evidence>
<evidence type="ECO:0000313" key="20">
    <source>
        <dbReference type="Proteomes" id="UP000273443"/>
    </source>
</evidence>
<evidence type="ECO:0000313" key="22">
    <source>
        <dbReference type="Proteomes" id="UP000278715"/>
    </source>
</evidence>
<dbReference type="EMBL" id="CP033237">
    <property type="protein sequence ID" value="AZF72476.1"/>
    <property type="molecule type" value="Genomic_DNA"/>
</dbReference>
<evidence type="ECO:0000313" key="11">
    <source>
        <dbReference type="EMBL" id="QPG49734.1"/>
    </source>
</evidence>
<dbReference type="EMBL" id="CP011055">
    <property type="protein sequence ID" value="AKA72724.1"/>
    <property type="molecule type" value="Genomic_DNA"/>
</dbReference>
<dbReference type="EMBL" id="CP011057">
    <property type="protein sequence ID" value="AKA78115.1"/>
    <property type="molecule type" value="Genomic_DNA"/>
</dbReference>
<evidence type="ECO:0000313" key="14">
    <source>
        <dbReference type="Proteomes" id="UP000033085"/>
    </source>
</evidence>
<dbReference type="EMBL" id="LT549890">
    <property type="protein sequence ID" value="SAI86170.1"/>
    <property type="molecule type" value="Genomic_DNA"/>
</dbReference>
<proteinExistence type="predicted"/>
<dbReference type="EMBL" id="CP033238">
    <property type="protein sequence ID" value="AZF75095.1"/>
    <property type="molecule type" value="Genomic_DNA"/>
</dbReference>